<comment type="cofactor">
    <cofactor evidence="1">
        <name>a divalent metal cation</name>
        <dbReference type="ChEBI" id="CHEBI:60240"/>
    </cofactor>
</comment>
<accession>A0A2A6E422</accession>
<evidence type="ECO:0000256" key="5">
    <source>
        <dbReference type="ARBA" id="ARBA00035648"/>
    </source>
</evidence>
<evidence type="ECO:0000313" key="9">
    <source>
        <dbReference type="Proteomes" id="UP000243688"/>
    </source>
</evidence>
<evidence type="ECO:0000313" key="8">
    <source>
        <dbReference type="EMBL" id="PDO11733.1"/>
    </source>
</evidence>
<dbReference type="Pfam" id="PF08340">
    <property type="entry name" value="YicC-like_C"/>
    <property type="match status" value="1"/>
</dbReference>
<proteinExistence type="inferred from homology"/>
<evidence type="ECO:0000256" key="2">
    <source>
        <dbReference type="ARBA" id="ARBA00022722"/>
    </source>
</evidence>
<dbReference type="InterPro" id="IPR005229">
    <property type="entry name" value="YicC/YloC-like"/>
</dbReference>
<dbReference type="Pfam" id="PF03755">
    <property type="entry name" value="YicC-like_N"/>
    <property type="match status" value="1"/>
</dbReference>
<dbReference type="NCBIfam" id="TIGR00255">
    <property type="entry name" value="YicC/YloC family endoribonuclease"/>
    <property type="match status" value="1"/>
</dbReference>
<evidence type="ECO:0000256" key="4">
    <source>
        <dbReference type="ARBA" id="ARBA00022801"/>
    </source>
</evidence>
<gene>
    <name evidence="8" type="ORF">BLM47_01130</name>
</gene>
<organism evidence="8 9">
    <name type="scientific">Candidatus Reconcilbacillus cellulovorans</name>
    <dbReference type="NCBI Taxonomy" id="1906605"/>
    <lineage>
        <taxon>Bacteria</taxon>
        <taxon>Bacillati</taxon>
        <taxon>Bacillota</taxon>
        <taxon>Bacilli</taxon>
        <taxon>Bacillales</taxon>
        <taxon>Paenibacillaceae</taxon>
        <taxon>Candidatus Reconcilbacillus</taxon>
    </lineage>
</organism>
<dbReference type="GO" id="GO:0016787">
    <property type="term" value="F:hydrolase activity"/>
    <property type="evidence" value="ECO:0007669"/>
    <property type="project" value="UniProtKB-KW"/>
</dbReference>
<comment type="caution">
    <text evidence="8">The sequence shown here is derived from an EMBL/GenBank/DDBJ whole genome shotgun (WGS) entry which is preliminary data.</text>
</comment>
<evidence type="ECO:0000256" key="1">
    <source>
        <dbReference type="ARBA" id="ARBA00001968"/>
    </source>
</evidence>
<comment type="similarity">
    <text evidence="5">Belongs to the YicC/YloC family.</text>
</comment>
<dbReference type="PANTHER" id="PTHR30636">
    <property type="entry name" value="UPF0701 PROTEIN YICC"/>
    <property type="match status" value="1"/>
</dbReference>
<evidence type="ECO:0000256" key="3">
    <source>
        <dbReference type="ARBA" id="ARBA00022759"/>
    </source>
</evidence>
<dbReference type="InterPro" id="IPR013551">
    <property type="entry name" value="YicC-like_C"/>
</dbReference>
<evidence type="ECO:0000259" key="6">
    <source>
        <dbReference type="Pfam" id="PF03755"/>
    </source>
</evidence>
<dbReference type="AlphaFoldDB" id="A0A2A6E422"/>
<feature type="domain" description="Endoribonuclease YicC-like C-terminal" evidence="7">
    <location>
        <begin position="175"/>
        <end position="293"/>
    </location>
</feature>
<feature type="domain" description="Endoribonuclease YicC-like N-terminal" evidence="6">
    <location>
        <begin position="1"/>
        <end position="156"/>
    </location>
</feature>
<keyword evidence="3" id="KW-0255">Endonuclease</keyword>
<protein>
    <submittedName>
        <fullName evidence="8">YicC family protein</fullName>
    </submittedName>
</protein>
<name>A0A2A6E422_9BACL</name>
<dbReference type="GO" id="GO:0004521">
    <property type="term" value="F:RNA endonuclease activity"/>
    <property type="evidence" value="ECO:0007669"/>
    <property type="project" value="InterPro"/>
</dbReference>
<reference evidence="8 9" key="1">
    <citation type="submission" date="2016-12" db="EMBL/GenBank/DDBJ databases">
        <title>Candidatus Reconcilibacillus cellulovorans genome.</title>
        <authorList>
            <person name="Kolinko S."/>
            <person name="Wu Y.-W."/>
            <person name="Tachea F."/>
            <person name="Denzel E."/>
            <person name="Hiras J."/>
            <person name="Baecker N."/>
            <person name="Chan L.J."/>
            <person name="Eichorst S.A."/>
            <person name="Frey D."/>
            <person name="Adams P.D."/>
            <person name="Pray T."/>
            <person name="Tanjore D."/>
            <person name="Petzold C.J."/>
            <person name="Gladden J.M."/>
            <person name="Simmons B.A."/>
            <person name="Singer S.W."/>
        </authorList>
    </citation>
    <scope>NUCLEOTIDE SEQUENCE [LARGE SCALE GENOMIC DNA]</scope>
    <source>
        <strain evidence="8">JTherm</strain>
    </source>
</reference>
<dbReference type="EMBL" id="MOXJ01000001">
    <property type="protein sequence ID" value="PDO11733.1"/>
    <property type="molecule type" value="Genomic_DNA"/>
</dbReference>
<dbReference type="InterPro" id="IPR013527">
    <property type="entry name" value="YicC-like_N"/>
</dbReference>
<keyword evidence="4" id="KW-0378">Hydrolase</keyword>
<dbReference type="Proteomes" id="UP000243688">
    <property type="component" value="Unassembled WGS sequence"/>
</dbReference>
<sequence length="293" mass="33361">MRSMTGFGQSVREVCGYRVRIDIRSVNHRYSEVTVRVPREWTFLEEPLRKAVQAVLKRGKIDVTVTAERQRVEASEIRIDWAVVEAYLQAAERIRDRLGADDRLSVRDVLAIPDVVRIEDVSQQGRDELVRGVLACAEEALAHVSTMREAEGAHLRADLAGRLASIRAWKESLSALAPEVVEQYRLRLRRRIDELLDGVDDVAEQRIAAEVAIFADRCDISEELTRLDSHFDQFARLLDESEPVGRKLDFLLQEAFREVNTIGAKASDARIASLVVEMKAELEKMREQIQNIE</sequence>
<keyword evidence="2" id="KW-0540">Nuclease</keyword>
<evidence type="ECO:0000259" key="7">
    <source>
        <dbReference type="Pfam" id="PF08340"/>
    </source>
</evidence>
<dbReference type="PANTHER" id="PTHR30636:SF3">
    <property type="entry name" value="UPF0701 PROTEIN YICC"/>
    <property type="match status" value="1"/>
</dbReference>